<dbReference type="EMBL" id="VSSQ01079325">
    <property type="protein sequence ID" value="MPN28879.1"/>
    <property type="molecule type" value="Genomic_DNA"/>
</dbReference>
<protein>
    <recommendedName>
        <fullName evidence="1">Peptidase M28 domain-containing protein</fullName>
    </recommendedName>
</protein>
<evidence type="ECO:0000259" key="1">
    <source>
        <dbReference type="Pfam" id="PF04389"/>
    </source>
</evidence>
<dbReference type="PANTHER" id="PTHR12147:SF26">
    <property type="entry name" value="PEPTIDASE M28 DOMAIN-CONTAINING PROTEIN"/>
    <property type="match status" value="1"/>
</dbReference>
<dbReference type="InterPro" id="IPR045175">
    <property type="entry name" value="M28_fam"/>
</dbReference>
<dbReference type="GO" id="GO:0006508">
    <property type="term" value="P:proteolysis"/>
    <property type="evidence" value="ECO:0007669"/>
    <property type="project" value="InterPro"/>
</dbReference>
<name>A0A645GSU4_9ZZZZ</name>
<dbReference type="SUPFAM" id="SSF53187">
    <property type="entry name" value="Zn-dependent exopeptidases"/>
    <property type="match status" value="1"/>
</dbReference>
<organism evidence="2">
    <name type="scientific">bioreactor metagenome</name>
    <dbReference type="NCBI Taxonomy" id="1076179"/>
    <lineage>
        <taxon>unclassified sequences</taxon>
        <taxon>metagenomes</taxon>
        <taxon>ecological metagenomes</taxon>
    </lineage>
</organism>
<dbReference type="AlphaFoldDB" id="A0A645GSU4"/>
<accession>A0A645GSU4</accession>
<evidence type="ECO:0000313" key="2">
    <source>
        <dbReference type="EMBL" id="MPN28879.1"/>
    </source>
</evidence>
<dbReference type="Gene3D" id="3.40.630.10">
    <property type="entry name" value="Zn peptidases"/>
    <property type="match status" value="1"/>
</dbReference>
<comment type="caution">
    <text evidence="2">The sequence shown here is derived from an EMBL/GenBank/DDBJ whole genome shotgun (WGS) entry which is preliminary data.</text>
</comment>
<sequence>MRLIIQSKRIDAHTSRNVIGYVEGKDKNNFIVLTAHYDGIGQIGKYIFPCANRNAIGVATLLDLAAYFSKSENKPRYSILFIASSDGTNLAGFNYYVENPAVALDKMKLMINLEALGTGSQGLVVINGTKQKQMFQFLEKISNDEKYFHKILTKIGDDNDACAVFDKKNIPSISINSIGCEHNYINSTYDNYENLPFTKYESLFKLLRDFIVLYR</sequence>
<gene>
    <name evidence="2" type="ORF">SDC9_176324</name>
</gene>
<dbReference type="GO" id="GO:0008235">
    <property type="term" value="F:metalloexopeptidase activity"/>
    <property type="evidence" value="ECO:0007669"/>
    <property type="project" value="InterPro"/>
</dbReference>
<feature type="domain" description="Peptidase M28" evidence="1">
    <location>
        <begin position="17"/>
        <end position="209"/>
    </location>
</feature>
<dbReference type="Pfam" id="PF04389">
    <property type="entry name" value="Peptidase_M28"/>
    <property type="match status" value="1"/>
</dbReference>
<proteinExistence type="predicted"/>
<dbReference type="InterPro" id="IPR007484">
    <property type="entry name" value="Peptidase_M28"/>
</dbReference>
<reference evidence="2" key="1">
    <citation type="submission" date="2019-08" db="EMBL/GenBank/DDBJ databases">
        <authorList>
            <person name="Kucharzyk K."/>
            <person name="Murdoch R.W."/>
            <person name="Higgins S."/>
            <person name="Loffler F."/>
        </authorList>
    </citation>
    <scope>NUCLEOTIDE SEQUENCE</scope>
</reference>
<dbReference type="PANTHER" id="PTHR12147">
    <property type="entry name" value="METALLOPEPTIDASE M28 FAMILY MEMBER"/>
    <property type="match status" value="1"/>
</dbReference>